<sequence length="187" mass="19005">MLPSPAAASSPWAPSPHPTTLPITAPSPAGPAQPHRRATSVRTGLAPPGAGATTSTGGHGIVVEEPSVEATRNVGVLLGVGTEGEGLLDRVEKEVEAVLTAYERAFEVGNAAQAESDPSTALSTLSSLVALLSRSSVGGFVPSAASPPDTILSQTHLDQANERSRALYMQLKNVKEDAEVARAALAG</sequence>
<organism evidence="2 3">
    <name type="scientific">Rhodotorula toruloides</name>
    <name type="common">Yeast</name>
    <name type="synonym">Rhodosporidium toruloides</name>
    <dbReference type="NCBI Taxonomy" id="5286"/>
    <lineage>
        <taxon>Eukaryota</taxon>
        <taxon>Fungi</taxon>
        <taxon>Dikarya</taxon>
        <taxon>Basidiomycota</taxon>
        <taxon>Pucciniomycotina</taxon>
        <taxon>Microbotryomycetes</taxon>
        <taxon>Sporidiobolales</taxon>
        <taxon>Sporidiobolaceae</taxon>
        <taxon>Rhodotorula</taxon>
    </lineage>
</organism>
<protein>
    <submittedName>
        <fullName evidence="2">Uncharacterized protein</fullName>
    </submittedName>
</protein>
<accession>A0A511KN19</accession>
<feature type="region of interest" description="Disordered" evidence="1">
    <location>
        <begin position="1"/>
        <end position="60"/>
    </location>
</feature>
<dbReference type="EMBL" id="BJWK01000014">
    <property type="protein sequence ID" value="GEM11295.1"/>
    <property type="molecule type" value="Genomic_DNA"/>
</dbReference>
<dbReference type="AlphaFoldDB" id="A0A511KN19"/>
<feature type="compositionally biased region" description="Low complexity" evidence="1">
    <location>
        <begin position="43"/>
        <end position="56"/>
    </location>
</feature>
<comment type="caution">
    <text evidence="2">The sequence shown here is derived from an EMBL/GenBank/DDBJ whole genome shotgun (WGS) entry which is preliminary data.</text>
</comment>
<feature type="compositionally biased region" description="Low complexity" evidence="1">
    <location>
        <begin position="1"/>
        <end position="12"/>
    </location>
</feature>
<proteinExistence type="predicted"/>
<reference evidence="2 3" key="1">
    <citation type="submission" date="2019-07" db="EMBL/GenBank/DDBJ databases">
        <title>Rhodotorula toruloides NBRC10032 genome sequencing.</title>
        <authorList>
            <person name="Shida Y."/>
            <person name="Takaku H."/>
            <person name="Ogasawara W."/>
            <person name="Mori K."/>
        </authorList>
    </citation>
    <scope>NUCLEOTIDE SEQUENCE [LARGE SCALE GENOMIC DNA]</scope>
    <source>
        <strain evidence="2 3">NBRC10032</strain>
    </source>
</reference>
<dbReference type="OrthoDB" id="10611179at2759"/>
<name>A0A511KN19_RHOTO</name>
<evidence type="ECO:0000313" key="2">
    <source>
        <dbReference type="EMBL" id="GEM11295.1"/>
    </source>
</evidence>
<evidence type="ECO:0000313" key="3">
    <source>
        <dbReference type="Proteomes" id="UP000321518"/>
    </source>
</evidence>
<evidence type="ECO:0000256" key="1">
    <source>
        <dbReference type="SAM" id="MobiDB-lite"/>
    </source>
</evidence>
<dbReference type="Proteomes" id="UP000321518">
    <property type="component" value="Unassembled WGS sequence"/>
</dbReference>
<gene>
    <name evidence="2" type="ORF">Rt10032_c14g5312</name>
</gene>